<dbReference type="FunFam" id="1.20.80.10:FF:000003">
    <property type="entry name" value="Tyrosine-protein phosphatase non-receptor type 4"/>
    <property type="match status" value="1"/>
</dbReference>
<dbReference type="Proteomes" id="UP000006672">
    <property type="component" value="Unassembled WGS sequence"/>
</dbReference>
<dbReference type="Pfam" id="PF00102">
    <property type="entry name" value="Y_phosphatase"/>
    <property type="match status" value="1"/>
</dbReference>
<comment type="subcellular location">
    <subcellularLocation>
        <location evidence="1">Cytoplasm</location>
        <location evidence="1">Cytoskeleton</location>
    </subcellularLocation>
</comment>
<dbReference type="GO" id="GO:0004725">
    <property type="term" value="F:protein tyrosine phosphatase activity"/>
    <property type="evidence" value="ECO:0007669"/>
    <property type="project" value="UniProtKB-EC"/>
</dbReference>
<dbReference type="Gene3D" id="2.30.42.10">
    <property type="match status" value="1"/>
</dbReference>
<dbReference type="InterPro" id="IPR000299">
    <property type="entry name" value="FERM_domain"/>
</dbReference>
<feature type="compositionally biased region" description="Low complexity" evidence="9">
    <location>
        <begin position="552"/>
        <end position="562"/>
    </location>
</feature>
<dbReference type="InterPro" id="IPR000242">
    <property type="entry name" value="PTP_cat"/>
</dbReference>
<evidence type="ECO:0000256" key="3">
    <source>
        <dbReference type="ARBA" id="ARBA00013064"/>
    </source>
</evidence>
<dbReference type="Gene3D" id="1.20.80.10">
    <property type="match status" value="1"/>
</dbReference>
<dbReference type="SMART" id="SM00295">
    <property type="entry name" value="B41"/>
    <property type="match status" value="1"/>
</dbReference>
<dbReference type="GO" id="GO:0016020">
    <property type="term" value="C:membrane"/>
    <property type="evidence" value="ECO:0007669"/>
    <property type="project" value="UniProtKB-ARBA"/>
</dbReference>
<dbReference type="InterPro" id="IPR029071">
    <property type="entry name" value="Ubiquitin-like_domsf"/>
</dbReference>
<proteinExistence type="inferred from homology"/>
<dbReference type="Gene3D" id="3.90.190.10">
    <property type="entry name" value="Protein tyrosine phosphatase superfamily"/>
    <property type="match status" value="1"/>
</dbReference>
<sequence length="1007" mass="112913">MIKFGSGSYSVRESEGLNPQSLTFPVRTISCTVTFLDNTERRFEIERHAKGQILLNMVFDHLELVEKDYFGLQYISALETSQAGVKKWLDPTKSIRKQLFYPPYQLHFRLKFYVSDPSKLMEEYTRYHVFLQLKNDLLEGRLVCPENSVAMLASYAVQSEFGDYSEEEHGTSYLNEFKFIPEQSTALVKNVIDLHKLHKGQSPAEAEFNFLKYAKDLDLYGIDLYPAKESNGTMIGIGVSNSGVVLVRCNRRESIYPWSAIMKLSFKKKLFSIHMRTIKSDNTEEDTLITFNIQNPESCKALWKSCIEHHTFFRLIAPPIPPPKSFFSIGSRFRYSGRTEYQSMEEMRRRARVERTFLRHSSRESQNTMNGNSSSARDYASSYNTTSPVIASRFFCESTPSSSVCRVSCTQQDSSTRLQEAATPSRVIVAPPGSSATLQPNSKHRETTFGIDEDCWRSSSAAMLTNGKAQLIGGPSTTTASVAATVHRLGGINGHQSVCRKSTNNSTSNASVSNGFTSGSTVNRFIPNGSVAGSPLRVHSPRTVSNGKLQNGGSPRSSLASYSSYGSVVNQSNGYSPTYIRRSPRPSSSPISEDCLVVIRMRADAQGRYGFNVKGGADQNYPVIVSRVAPGSAADKCNPRLNEGDQVLLINGMDISSMPHEKVVRFIRAARDSPKGELVLTIRPNVYRCGEDVEESDAHHLPEVPHVADTVPRSDKLSQSLIMLKESLSSGKIITQFEQLYRKKPGLSMEDCKLSLNVNKNRYRDVCPYDNTRVKITAPSGDYINASFVNMEIPSSGIINRYIAAQGPLAHTSGDFWCMVWEQLCTTIVMLTTTIERGRIKCHQYWPRLYENHDYGRLQISCISERETANCVYREISIQDIMTKEERRVSQMQYTAWPDHGVPDDPKHFIDFVDEVRRARAGSVDPIVVHCSAGIGRTGVLILMETAACLVEGNEPVYPLDIVRTMRDQRAMLIQTPGQYTFVCECILRAYHDGLIKPLAEYCVRSS</sequence>
<dbReference type="CDD" id="cd06706">
    <property type="entry name" value="PDZ_PTPN3-4-like"/>
    <property type="match status" value="1"/>
</dbReference>
<feature type="compositionally biased region" description="Polar residues" evidence="9">
    <location>
        <begin position="542"/>
        <end position="551"/>
    </location>
</feature>
<dbReference type="PROSITE" id="PS50056">
    <property type="entry name" value="TYR_PHOSPHATASE_2"/>
    <property type="match status" value="1"/>
</dbReference>
<evidence type="ECO:0000256" key="5">
    <source>
        <dbReference type="ARBA" id="ARBA00022553"/>
    </source>
</evidence>
<dbReference type="InterPro" id="IPR019747">
    <property type="entry name" value="FERM_CS"/>
</dbReference>
<reference evidence="14" key="1">
    <citation type="journal article" date="2007" name="Science">
        <title>Draft genome of the filarial nematode parasite Brugia malayi.</title>
        <authorList>
            <person name="Ghedin E."/>
            <person name="Wang S."/>
            <person name="Spiro D."/>
            <person name="Caler E."/>
            <person name="Zhao Q."/>
            <person name="Crabtree J."/>
            <person name="Allen J.E."/>
            <person name="Delcher A.L."/>
            <person name="Guiliano D.B."/>
            <person name="Miranda-Saavedra D."/>
            <person name="Angiuoli S.V."/>
            <person name="Creasy T."/>
            <person name="Amedeo P."/>
            <person name="Haas B."/>
            <person name="El-Sayed N.M."/>
            <person name="Wortman J.R."/>
            <person name="Feldblyum T."/>
            <person name="Tallon L."/>
            <person name="Schatz M."/>
            <person name="Shumway M."/>
            <person name="Koo H."/>
            <person name="Salzberg S.L."/>
            <person name="Schobel S."/>
            <person name="Pertea M."/>
            <person name="Pop M."/>
            <person name="White O."/>
            <person name="Barton G.J."/>
            <person name="Carlow C.K."/>
            <person name="Crawford M.J."/>
            <person name="Daub J."/>
            <person name="Dimmic M.W."/>
            <person name="Estes C.F."/>
            <person name="Foster J.M."/>
            <person name="Ganatra M."/>
            <person name="Gregory W.F."/>
            <person name="Johnson N.M."/>
            <person name="Jin J."/>
            <person name="Komuniecki R."/>
            <person name="Korf I."/>
            <person name="Kumar S."/>
            <person name="Laney S."/>
            <person name="Li B.W."/>
            <person name="Li W."/>
            <person name="Lindblom T.H."/>
            <person name="Lustigman S."/>
            <person name="Ma D."/>
            <person name="Maina C.V."/>
            <person name="Martin D.M."/>
            <person name="McCarter J.P."/>
            <person name="McReynolds L."/>
            <person name="Mitreva M."/>
            <person name="Nutman T.B."/>
            <person name="Parkinson J."/>
            <person name="Peregrin-Alvarez J.M."/>
            <person name="Poole C."/>
            <person name="Ren Q."/>
            <person name="Saunders L."/>
            <person name="Sluder A.E."/>
            <person name="Smith K."/>
            <person name="Stanke M."/>
            <person name="Unnasch T.R."/>
            <person name="Ware J."/>
            <person name="Wei A.D."/>
            <person name="Weil G."/>
            <person name="Williams D.J."/>
            <person name="Zhang Y."/>
            <person name="Williams S.A."/>
            <person name="Fraser-Liggett C."/>
            <person name="Slatko B."/>
            <person name="Blaxter M.L."/>
            <person name="Scott A.L."/>
        </authorList>
    </citation>
    <scope>NUCLEOTIDE SEQUENCE</scope>
    <source>
        <strain evidence="14">FR3</strain>
    </source>
</reference>
<feature type="domain" description="Tyrosine specific protein phosphatases" evidence="11">
    <location>
        <begin position="907"/>
        <end position="981"/>
    </location>
</feature>
<feature type="domain" description="FERM" evidence="12">
    <location>
        <begin position="29"/>
        <end position="317"/>
    </location>
</feature>
<evidence type="ECO:0000256" key="2">
    <source>
        <dbReference type="ARBA" id="ARBA00009649"/>
    </source>
</evidence>
<dbReference type="SUPFAM" id="SSF47031">
    <property type="entry name" value="Second domain of FERM"/>
    <property type="match status" value="1"/>
</dbReference>
<dbReference type="SUPFAM" id="SSF54236">
    <property type="entry name" value="Ubiquitin-like"/>
    <property type="match status" value="1"/>
</dbReference>
<dbReference type="InterPro" id="IPR003595">
    <property type="entry name" value="Tyr_Pase_cat"/>
</dbReference>
<dbReference type="InterPro" id="IPR001478">
    <property type="entry name" value="PDZ"/>
</dbReference>
<dbReference type="PROSITE" id="PS00661">
    <property type="entry name" value="FERM_2"/>
    <property type="match status" value="1"/>
</dbReference>
<dbReference type="InterPro" id="IPR029021">
    <property type="entry name" value="Prot-tyrosine_phosphatase-like"/>
</dbReference>
<dbReference type="InterPro" id="IPR018979">
    <property type="entry name" value="FERM_N"/>
</dbReference>
<evidence type="ECO:0000256" key="4">
    <source>
        <dbReference type="ARBA" id="ARBA00022490"/>
    </source>
</evidence>
<comment type="similarity">
    <text evidence="2">Belongs to the protein-tyrosine phosphatase family. Non-receptor class subfamily.</text>
</comment>
<dbReference type="InterPro" id="IPR011993">
    <property type="entry name" value="PH-like_dom_sf"/>
</dbReference>
<evidence type="ECO:0000256" key="1">
    <source>
        <dbReference type="ARBA" id="ARBA00004245"/>
    </source>
</evidence>
<dbReference type="GO" id="GO:0005856">
    <property type="term" value="C:cytoskeleton"/>
    <property type="evidence" value="ECO:0007669"/>
    <property type="project" value="UniProtKB-SubCell"/>
</dbReference>
<dbReference type="WBParaSite" id="Bm2836a.1">
    <property type="protein sequence ID" value="Bm2836a.1"/>
    <property type="gene ID" value="WBGene00223097"/>
</dbReference>
<evidence type="ECO:0000313" key="14">
    <source>
        <dbReference type="Proteomes" id="UP000006672"/>
    </source>
</evidence>
<dbReference type="Pfam" id="PF08736">
    <property type="entry name" value="FA"/>
    <property type="match status" value="1"/>
</dbReference>
<dbReference type="InterPro" id="IPR000387">
    <property type="entry name" value="Tyr_Pase_dom"/>
</dbReference>
<dbReference type="InterPro" id="IPR016130">
    <property type="entry name" value="Tyr_Pase_AS"/>
</dbReference>
<dbReference type="PANTHER" id="PTHR45706:SF4">
    <property type="entry name" value="TYROSINE-PROTEIN PHOSPHATASE"/>
    <property type="match status" value="1"/>
</dbReference>
<dbReference type="InterPro" id="IPR014352">
    <property type="entry name" value="FERM/acyl-CoA-bd_prot_sf"/>
</dbReference>
<dbReference type="SMART" id="SM00404">
    <property type="entry name" value="PTPc_motif"/>
    <property type="match status" value="1"/>
</dbReference>
<dbReference type="InterPro" id="IPR014847">
    <property type="entry name" value="FA"/>
</dbReference>
<dbReference type="InterPro" id="IPR019749">
    <property type="entry name" value="Band_41_domain"/>
</dbReference>
<dbReference type="PRINTS" id="PR00700">
    <property type="entry name" value="PRTYPHPHTASE"/>
</dbReference>
<dbReference type="PROSITE" id="PS00383">
    <property type="entry name" value="TYR_PHOSPHATASE_1"/>
    <property type="match status" value="1"/>
</dbReference>
<protein>
    <recommendedName>
        <fullName evidence="3">protein-tyrosine-phosphatase</fullName>
        <ecNumber evidence="3">3.1.3.48</ecNumber>
    </recommendedName>
</protein>
<dbReference type="SUPFAM" id="SSF52799">
    <property type="entry name" value="(Phosphotyrosine protein) phosphatases II"/>
    <property type="match status" value="1"/>
</dbReference>
<evidence type="ECO:0000256" key="6">
    <source>
        <dbReference type="ARBA" id="ARBA00022801"/>
    </source>
</evidence>
<dbReference type="InterPro" id="IPR035963">
    <property type="entry name" value="FERM_2"/>
</dbReference>
<keyword evidence="8" id="KW-0206">Cytoskeleton</keyword>
<evidence type="ECO:0000256" key="9">
    <source>
        <dbReference type="SAM" id="MobiDB-lite"/>
    </source>
</evidence>
<dbReference type="Pfam" id="PF00595">
    <property type="entry name" value="PDZ"/>
    <property type="match status" value="1"/>
</dbReference>
<dbReference type="SMART" id="SM01195">
    <property type="entry name" value="FA"/>
    <property type="match status" value="1"/>
</dbReference>
<dbReference type="Pfam" id="PF09380">
    <property type="entry name" value="FERM_C"/>
    <property type="match status" value="1"/>
</dbReference>
<dbReference type="FunFam" id="3.90.190.10:FF:000023">
    <property type="entry name" value="Tyrosine-protein phosphatase non-receptor type"/>
    <property type="match status" value="1"/>
</dbReference>
<evidence type="ECO:0000259" key="11">
    <source>
        <dbReference type="PROSITE" id="PS50056"/>
    </source>
</evidence>
<evidence type="ECO:0000313" key="15">
    <source>
        <dbReference type="WBParaSite" id="Bm2836a.1"/>
    </source>
</evidence>
<name>A0A8L7T004_BRUMA</name>
<dbReference type="Pfam" id="PF00373">
    <property type="entry name" value="FERM_M"/>
    <property type="match status" value="1"/>
</dbReference>
<dbReference type="PROSITE" id="PS50106">
    <property type="entry name" value="PDZ"/>
    <property type="match status" value="1"/>
</dbReference>
<feature type="domain" description="PDZ" evidence="13">
    <location>
        <begin position="598"/>
        <end position="670"/>
    </location>
</feature>
<dbReference type="InterPro" id="IPR019748">
    <property type="entry name" value="FERM_central"/>
</dbReference>
<dbReference type="FunFam" id="2.30.42.10:FF:000045">
    <property type="entry name" value="Tyrosine-protein phosphatase non-receptor type"/>
    <property type="match status" value="1"/>
</dbReference>
<dbReference type="SUPFAM" id="SSF50156">
    <property type="entry name" value="PDZ domain-like"/>
    <property type="match status" value="1"/>
</dbReference>
<dbReference type="PANTHER" id="PTHR45706">
    <property type="entry name" value="TYROSINE-PROTEIN PHOSPHATASE"/>
    <property type="match status" value="1"/>
</dbReference>
<evidence type="ECO:0000256" key="7">
    <source>
        <dbReference type="ARBA" id="ARBA00022912"/>
    </source>
</evidence>
<evidence type="ECO:0000259" key="10">
    <source>
        <dbReference type="PROSITE" id="PS50055"/>
    </source>
</evidence>
<keyword evidence="6" id="KW-0378">Hydrolase</keyword>
<feature type="domain" description="Tyrosine-protein phosphatase" evidence="10">
    <location>
        <begin position="733"/>
        <end position="990"/>
    </location>
</feature>
<feature type="region of interest" description="Disordered" evidence="9">
    <location>
        <begin position="530"/>
        <end position="562"/>
    </location>
</feature>
<dbReference type="Pfam" id="PF09379">
    <property type="entry name" value="FERM_N"/>
    <property type="match status" value="1"/>
</dbReference>
<dbReference type="InterPro" id="IPR018980">
    <property type="entry name" value="FERM_PH-like_C"/>
</dbReference>
<keyword evidence="7" id="KW-0904">Protein phosphatase</keyword>
<dbReference type="SUPFAM" id="SSF50729">
    <property type="entry name" value="PH domain-like"/>
    <property type="match status" value="1"/>
</dbReference>
<dbReference type="EC" id="3.1.3.48" evidence="3"/>
<accession>A0A8L7T004</accession>
<keyword evidence="5" id="KW-0597">Phosphoprotein</keyword>
<dbReference type="Gene3D" id="2.30.29.30">
    <property type="entry name" value="Pleckstrin-homology domain (PH domain)/Phosphotyrosine-binding domain (PTB)"/>
    <property type="match status" value="1"/>
</dbReference>
<evidence type="ECO:0000259" key="12">
    <source>
        <dbReference type="PROSITE" id="PS50057"/>
    </source>
</evidence>
<evidence type="ECO:0000256" key="8">
    <source>
        <dbReference type="ARBA" id="ARBA00023212"/>
    </source>
</evidence>
<keyword evidence="14" id="KW-1185">Reference proteome</keyword>
<evidence type="ECO:0000259" key="13">
    <source>
        <dbReference type="PROSITE" id="PS50106"/>
    </source>
</evidence>
<dbReference type="CDD" id="cd14541">
    <property type="entry name" value="PTPc-N3_4"/>
    <property type="match status" value="1"/>
</dbReference>
<feature type="region of interest" description="Disordered" evidence="9">
    <location>
        <begin position="361"/>
        <end position="380"/>
    </location>
</feature>
<dbReference type="FunFam" id="2.30.29.30:FF:000002">
    <property type="entry name" value="Band 4.1-like protein 5 isoform 1"/>
    <property type="match status" value="1"/>
</dbReference>
<dbReference type="PROSITE" id="PS50057">
    <property type="entry name" value="FERM_3"/>
    <property type="match status" value="1"/>
</dbReference>
<dbReference type="SMART" id="SM00228">
    <property type="entry name" value="PDZ"/>
    <property type="match status" value="1"/>
</dbReference>
<dbReference type="PRINTS" id="PR00935">
    <property type="entry name" value="BAND41"/>
</dbReference>
<keyword evidence="4" id="KW-0963">Cytoplasm</keyword>
<dbReference type="InterPro" id="IPR036034">
    <property type="entry name" value="PDZ_sf"/>
</dbReference>
<dbReference type="Gene3D" id="3.10.20.90">
    <property type="entry name" value="Phosphatidylinositol 3-kinase Catalytic Subunit, Chain A, domain 1"/>
    <property type="match status" value="1"/>
</dbReference>
<organism evidence="14 15">
    <name type="scientific">Brugia malayi</name>
    <name type="common">Filarial nematode worm</name>
    <dbReference type="NCBI Taxonomy" id="6279"/>
    <lineage>
        <taxon>Eukaryota</taxon>
        <taxon>Metazoa</taxon>
        <taxon>Ecdysozoa</taxon>
        <taxon>Nematoda</taxon>
        <taxon>Chromadorea</taxon>
        <taxon>Rhabditida</taxon>
        <taxon>Spirurina</taxon>
        <taxon>Spiruromorpha</taxon>
        <taxon>Filarioidea</taxon>
        <taxon>Onchocercidae</taxon>
        <taxon>Brugia</taxon>
    </lineage>
</organism>
<dbReference type="SMART" id="SM00194">
    <property type="entry name" value="PTPc"/>
    <property type="match status" value="1"/>
</dbReference>
<reference evidence="15" key="2">
    <citation type="submission" date="2022-04" db="UniProtKB">
        <authorList>
            <consortium name="WormBaseParasite"/>
        </authorList>
    </citation>
    <scope>IDENTIFICATION</scope>
</reference>
<dbReference type="CDD" id="cd14473">
    <property type="entry name" value="FERM_B-lobe"/>
    <property type="match status" value="1"/>
</dbReference>
<feature type="compositionally biased region" description="Polar residues" evidence="9">
    <location>
        <begin position="364"/>
        <end position="380"/>
    </location>
</feature>
<dbReference type="SMART" id="SM01196">
    <property type="entry name" value="FERM_C"/>
    <property type="match status" value="1"/>
</dbReference>
<dbReference type="PROSITE" id="PS00660">
    <property type="entry name" value="FERM_1"/>
    <property type="match status" value="1"/>
</dbReference>
<dbReference type="AlphaFoldDB" id="A0A8L7T004"/>
<dbReference type="PROSITE" id="PS50055">
    <property type="entry name" value="TYR_PHOSPHATASE_PTP"/>
    <property type="match status" value="1"/>
</dbReference>